<feature type="transmembrane region" description="Helical" evidence="7">
    <location>
        <begin position="85"/>
        <end position="107"/>
    </location>
</feature>
<feature type="transmembrane region" description="Helical" evidence="7">
    <location>
        <begin position="174"/>
        <end position="195"/>
    </location>
</feature>
<comment type="subcellular location">
    <subcellularLocation>
        <location evidence="1">Membrane</location>
        <topology evidence="1">Multi-pass membrane protein</topology>
    </subcellularLocation>
</comment>
<keyword evidence="2" id="KW-0813">Transport</keyword>
<dbReference type="Pfam" id="PF07690">
    <property type="entry name" value="MFS_1"/>
    <property type="match status" value="1"/>
</dbReference>
<sequence length="493" mass="54787">MDKPEIQDISQIEDVGPKASGPPQTVFTLNDHDTKVDRRLRWKIDLWCLPMITFIYFLAAMDRSDIGNAQTAGMQKAIKATDSEWANVVSLFYVGFVIGQAFGVYTLRSLTPQIVLGAAVVVWGLAITCMIKVTTPAQAEGLRVIIGFCEGIDHAALLYLSLWYTPRELATRSGIFYSSSSLAGAFNGLIAYAITKNYAHKPPFEPWQWLFLVEGIISIGYGIIVLILLPPVPEKIKYGWTADEKRLAIIRTQQANNTPGAKIRWAEVLPAFKYPMLYVYTFLLIGTQVCLSGLSSFLPALVKTMGYTAVQAQLMTVPVYVVAFFATLFFTKMSDHTQSRGPWVMFLATISFIGLVVLLTVKHSNAGRYVAICMASAGMYPSVMIIITWLAVNTRNYTHRATGSAVTNMVAQSVVAAAVQAFNQPPYYFKGLKLISGFVAFMIPLSAFGIFYVKLINRRKQAALDSNTPEIRELRNMSFEELGSDHPDFFYQI</sequence>
<evidence type="ECO:0000256" key="7">
    <source>
        <dbReference type="SAM" id="Phobius"/>
    </source>
</evidence>
<feature type="transmembrane region" description="Helical" evidence="7">
    <location>
        <begin position="207"/>
        <end position="229"/>
    </location>
</feature>
<dbReference type="SUPFAM" id="SSF103473">
    <property type="entry name" value="MFS general substrate transporter"/>
    <property type="match status" value="1"/>
</dbReference>
<organism evidence="8 9">
    <name type="scientific">Hyaloscypha variabilis (strain UAMH 11265 / GT02V1 / F)</name>
    <name type="common">Meliniomyces variabilis</name>
    <dbReference type="NCBI Taxonomy" id="1149755"/>
    <lineage>
        <taxon>Eukaryota</taxon>
        <taxon>Fungi</taxon>
        <taxon>Dikarya</taxon>
        <taxon>Ascomycota</taxon>
        <taxon>Pezizomycotina</taxon>
        <taxon>Leotiomycetes</taxon>
        <taxon>Helotiales</taxon>
        <taxon>Hyaloscyphaceae</taxon>
        <taxon>Hyaloscypha</taxon>
        <taxon>Hyaloscypha variabilis</taxon>
    </lineage>
</organism>
<feature type="transmembrane region" description="Helical" evidence="7">
    <location>
        <begin position="367"/>
        <end position="392"/>
    </location>
</feature>
<keyword evidence="3 7" id="KW-0812">Transmembrane</keyword>
<feature type="transmembrane region" description="Helical" evidence="7">
    <location>
        <begin position="114"/>
        <end position="135"/>
    </location>
</feature>
<name>A0A2J6R4N4_HYAVF</name>
<dbReference type="InterPro" id="IPR011701">
    <property type="entry name" value="MFS"/>
</dbReference>
<feature type="transmembrane region" description="Helical" evidence="7">
    <location>
        <begin position="277"/>
        <end position="298"/>
    </location>
</feature>
<dbReference type="PANTHER" id="PTHR43791">
    <property type="entry name" value="PERMEASE-RELATED"/>
    <property type="match status" value="1"/>
</dbReference>
<accession>A0A2J6R4N4</accession>
<evidence type="ECO:0000313" key="8">
    <source>
        <dbReference type="EMBL" id="PMD33455.1"/>
    </source>
</evidence>
<feature type="transmembrane region" description="Helical" evidence="7">
    <location>
        <begin position="141"/>
        <end position="162"/>
    </location>
</feature>
<keyword evidence="9" id="KW-1185">Reference proteome</keyword>
<protein>
    <submittedName>
        <fullName evidence="8">MFS general substrate transporter</fullName>
    </submittedName>
</protein>
<dbReference type="GO" id="GO:0022857">
    <property type="term" value="F:transmembrane transporter activity"/>
    <property type="evidence" value="ECO:0007669"/>
    <property type="project" value="InterPro"/>
</dbReference>
<feature type="transmembrane region" description="Helical" evidence="7">
    <location>
        <begin position="343"/>
        <end position="361"/>
    </location>
</feature>
<reference evidence="8 9" key="1">
    <citation type="submission" date="2016-04" db="EMBL/GenBank/DDBJ databases">
        <title>A degradative enzymes factory behind the ericoid mycorrhizal symbiosis.</title>
        <authorList>
            <consortium name="DOE Joint Genome Institute"/>
            <person name="Martino E."/>
            <person name="Morin E."/>
            <person name="Grelet G."/>
            <person name="Kuo A."/>
            <person name="Kohler A."/>
            <person name="Daghino S."/>
            <person name="Barry K."/>
            <person name="Choi C."/>
            <person name="Cichocki N."/>
            <person name="Clum A."/>
            <person name="Copeland A."/>
            <person name="Hainaut M."/>
            <person name="Haridas S."/>
            <person name="Labutti K."/>
            <person name="Lindquist E."/>
            <person name="Lipzen A."/>
            <person name="Khouja H.-R."/>
            <person name="Murat C."/>
            <person name="Ohm R."/>
            <person name="Olson A."/>
            <person name="Spatafora J."/>
            <person name="Veneault-Fourrey C."/>
            <person name="Henrissat B."/>
            <person name="Grigoriev I."/>
            <person name="Martin F."/>
            <person name="Perotto S."/>
        </authorList>
    </citation>
    <scope>NUCLEOTIDE SEQUENCE [LARGE SCALE GENOMIC DNA]</scope>
    <source>
        <strain evidence="8 9">F</strain>
    </source>
</reference>
<evidence type="ECO:0000256" key="3">
    <source>
        <dbReference type="ARBA" id="ARBA00022692"/>
    </source>
</evidence>
<dbReference type="GO" id="GO:0016020">
    <property type="term" value="C:membrane"/>
    <property type="evidence" value="ECO:0007669"/>
    <property type="project" value="UniProtKB-SubCell"/>
</dbReference>
<feature type="region of interest" description="Disordered" evidence="6">
    <location>
        <begin position="1"/>
        <end position="27"/>
    </location>
</feature>
<evidence type="ECO:0000256" key="2">
    <source>
        <dbReference type="ARBA" id="ARBA00022448"/>
    </source>
</evidence>
<proteinExistence type="predicted"/>
<dbReference type="Proteomes" id="UP000235786">
    <property type="component" value="Unassembled WGS sequence"/>
</dbReference>
<keyword evidence="4 7" id="KW-1133">Transmembrane helix</keyword>
<evidence type="ECO:0000256" key="1">
    <source>
        <dbReference type="ARBA" id="ARBA00004141"/>
    </source>
</evidence>
<dbReference type="EMBL" id="KZ613956">
    <property type="protein sequence ID" value="PMD33455.1"/>
    <property type="molecule type" value="Genomic_DNA"/>
</dbReference>
<dbReference type="PANTHER" id="PTHR43791:SF36">
    <property type="entry name" value="TRANSPORTER, PUTATIVE (AFU_ORTHOLOGUE AFUA_6G08340)-RELATED"/>
    <property type="match status" value="1"/>
</dbReference>
<dbReference type="OrthoDB" id="2985014at2759"/>
<dbReference type="AlphaFoldDB" id="A0A2J6R4N4"/>
<feature type="transmembrane region" description="Helical" evidence="7">
    <location>
        <begin position="434"/>
        <end position="453"/>
    </location>
</feature>
<feature type="transmembrane region" description="Helical" evidence="7">
    <location>
        <begin position="310"/>
        <end position="331"/>
    </location>
</feature>
<feature type="transmembrane region" description="Helical" evidence="7">
    <location>
        <begin position="404"/>
        <end position="422"/>
    </location>
</feature>
<evidence type="ECO:0000313" key="9">
    <source>
        <dbReference type="Proteomes" id="UP000235786"/>
    </source>
</evidence>
<dbReference type="Gene3D" id="1.20.1250.20">
    <property type="entry name" value="MFS general substrate transporter like domains"/>
    <property type="match status" value="2"/>
</dbReference>
<dbReference type="InterPro" id="IPR036259">
    <property type="entry name" value="MFS_trans_sf"/>
</dbReference>
<evidence type="ECO:0000256" key="6">
    <source>
        <dbReference type="SAM" id="MobiDB-lite"/>
    </source>
</evidence>
<gene>
    <name evidence="8" type="ORF">L207DRAFT_535478</name>
</gene>
<evidence type="ECO:0000256" key="5">
    <source>
        <dbReference type="ARBA" id="ARBA00023136"/>
    </source>
</evidence>
<keyword evidence="5 7" id="KW-0472">Membrane</keyword>
<feature type="transmembrane region" description="Helical" evidence="7">
    <location>
        <begin position="44"/>
        <end position="61"/>
    </location>
</feature>
<evidence type="ECO:0000256" key="4">
    <source>
        <dbReference type="ARBA" id="ARBA00022989"/>
    </source>
</evidence>